<dbReference type="EMBL" id="KV878131">
    <property type="protein sequence ID" value="OJJ04407.1"/>
    <property type="molecule type" value="Genomic_DNA"/>
</dbReference>
<reference evidence="3" key="1">
    <citation type="journal article" date="2017" name="Genome Biol.">
        <title>Comparative genomics reveals high biological diversity and specific adaptations in the industrially and medically important fungal genus Aspergillus.</title>
        <authorList>
            <person name="de Vries R.P."/>
            <person name="Riley R."/>
            <person name="Wiebenga A."/>
            <person name="Aguilar-Osorio G."/>
            <person name="Amillis S."/>
            <person name="Uchima C.A."/>
            <person name="Anderluh G."/>
            <person name="Asadollahi M."/>
            <person name="Askin M."/>
            <person name="Barry K."/>
            <person name="Battaglia E."/>
            <person name="Bayram O."/>
            <person name="Benocci T."/>
            <person name="Braus-Stromeyer S.A."/>
            <person name="Caldana C."/>
            <person name="Canovas D."/>
            <person name="Cerqueira G.C."/>
            <person name="Chen F."/>
            <person name="Chen W."/>
            <person name="Choi C."/>
            <person name="Clum A."/>
            <person name="Dos Santos R.A."/>
            <person name="Damasio A.R."/>
            <person name="Diallinas G."/>
            <person name="Emri T."/>
            <person name="Fekete E."/>
            <person name="Flipphi M."/>
            <person name="Freyberg S."/>
            <person name="Gallo A."/>
            <person name="Gournas C."/>
            <person name="Habgood R."/>
            <person name="Hainaut M."/>
            <person name="Harispe M.L."/>
            <person name="Henrissat B."/>
            <person name="Hilden K.S."/>
            <person name="Hope R."/>
            <person name="Hossain A."/>
            <person name="Karabika E."/>
            <person name="Karaffa L."/>
            <person name="Karanyi Z."/>
            <person name="Krasevec N."/>
            <person name="Kuo A."/>
            <person name="Kusch H."/>
            <person name="LaButti K."/>
            <person name="Lagendijk E.L."/>
            <person name="Lapidus A."/>
            <person name="Levasseur A."/>
            <person name="Lindquist E."/>
            <person name="Lipzen A."/>
            <person name="Logrieco A.F."/>
            <person name="MacCabe A."/>
            <person name="Maekelae M.R."/>
            <person name="Malavazi I."/>
            <person name="Melin P."/>
            <person name="Meyer V."/>
            <person name="Mielnichuk N."/>
            <person name="Miskei M."/>
            <person name="Molnar A.P."/>
            <person name="Mule G."/>
            <person name="Ngan C.Y."/>
            <person name="Orejas M."/>
            <person name="Orosz E."/>
            <person name="Ouedraogo J.P."/>
            <person name="Overkamp K.M."/>
            <person name="Park H.-S."/>
            <person name="Perrone G."/>
            <person name="Piumi F."/>
            <person name="Punt P.J."/>
            <person name="Ram A.F."/>
            <person name="Ramon A."/>
            <person name="Rauscher S."/>
            <person name="Record E."/>
            <person name="Riano-Pachon D.M."/>
            <person name="Robert V."/>
            <person name="Roehrig J."/>
            <person name="Ruller R."/>
            <person name="Salamov A."/>
            <person name="Salih N.S."/>
            <person name="Samson R.A."/>
            <person name="Sandor E."/>
            <person name="Sanguinetti M."/>
            <person name="Schuetze T."/>
            <person name="Sepcic K."/>
            <person name="Shelest E."/>
            <person name="Sherlock G."/>
            <person name="Sophianopoulou V."/>
            <person name="Squina F.M."/>
            <person name="Sun H."/>
            <person name="Susca A."/>
            <person name="Todd R.B."/>
            <person name="Tsang A."/>
            <person name="Unkles S.E."/>
            <person name="van de Wiele N."/>
            <person name="van Rossen-Uffink D."/>
            <person name="Oliveira J.V."/>
            <person name="Vesth T.C."/>
            <person name="Visser J."/>
            <person name="Yu J.-H."/>
            <person name="Zhou M."/>
            <person name="Andersen M.R."/>
            <person name="Archer D.B."/>
            <person name="Baker S.E."/>
            <person name="Benoit I."/>
            <person name="Brakhage A.A."/>
            <person name="Braus G.H."/>
            <person name="Fischer R."/>
            <person name="Frisvad J.C."/>
            <person name="Goldman G.H."/>
            <person name="Houbraken J."/>
            <person name="Oakley B."/>
            <person name="Pocsi I."/>
            <person name="Scazzocchio C."/>
            <person name="Seiboth B."/>
            <person name="vanKuyk P.A."/>
            <person name="Wortman J."/>
            <person name="Dyer P.S."/>
            <person name="Grigoriev I.V."/>
        </authorList>
    </citation>
    <scope>NUCLEOTIDE SEQUENCE [LARGE SCALE GENOMIC DNA]</scope>
    <source>
        <strain evidence="3">CBS 583.65</strain>
    </source>
</reference>
<dbReference type="VEuPathDB" id="FungiDB:ASPVEDRAFT_172603"/>
<dbReference type="RefSeq" id="XP_040670169.1">
    <property type="nucleotide sequence ID" value="XM_040808728.1"/>
</dbReference>
<feature type="domain" description="Glycosyl transferase CAP10" evidence="1">
    <location>
        <begin position="173"/>
        <end position="419"/>
    </location>
</feature>
<gene>
    <name evidence="2" type="ORF">ASPVEDRAFT_172603</name>
</gene>
<dbReference type="SMART" id="SM00672">
    <property type="entry name" value="CAP10"/>
    <property type="match status" value="1"/>
</dbReference>
<dbReference type="Pfam" id="PF05686">
    <property type="entry name" value="Glyco_transf_90"/>
    <property type="match status" value="1"/>
</dbReference>
<evidence type="ECO:0000259" key="1">
    <source>
        <dbReference type="SMART" id="SM00672"/>
    </source>
</evidence>
<evidence type="ECO:0000313" key="2">
    <source>
        <dbReference type="EMBL" id="OJJ04407.1"/>
    </source>
</evidence>
<organism evidence="2 3">
    <name type="scientific">Aspergillus versicolor CBS 583.65</name>
    <dbReference type="NCBI Taxonomy" id="1036611"/>
    <lineage>
        <taxon>Eukaryota</taxon>
        <taxon>Fungi</taxon>
        <taxon>Dikarya</taxon>
        <taxon>Ascomycota</taxon>
        <taxon>Pezizomycotina</taxon>
        <taxon>Eurotiomycetes</taxon>
        <taxon>Eurotiomycetidae</taxon>
        <taxon>Eurotiales</taxon>
        <taxon>Aspergillaceae</taxon>
        <taxon>Aspergillus</taxon>
        <taxon>Aspergillus subgen. Nidulantes</taxon>
    </lineage>
</organism>
<accession>A0A1L9PSA2</accession>
<dbReference type="InterPro" id="IPR051091">
    <property type="entry name" value="O-Glucosyltr/Glycosyltrsf_90"/>
</dbReference>
<dbReference type="GeneID" id="63724239"/>
<dbReference type="PANTHER" id="PTHR12203">
    <property type="entry name" value="KDEL LYS-ASP-GLU-LEU CONTAINING - RELATED"/>
    <property type="match status" value="1"/>
</dbReference>
<dbReference type="PANTHER" id="PTHR12203:SF112">
    <property type="entry name" value="DUF821 DOMAIN PROTEIN (AFU_ORTHOLOGUE AFUA_2G14740)"/>
    <property type="match status" value="1"/>
</dbReference>
<dbReference type="OrthoDB" id="202415at2759"/>
<sequence>MPFRPPQSSLFRFLGAGAVLSLILLAFVTFGHLEGYGFSSGYVIKDKASSNLLSPEQCVEAQVNSTGEWEFDARRDADNHGLSEGQCLSAFPKLFADVDRSAEARAKGEKGAITFKEVDEAGKIEENGMVRAVIKGGELYVLDFGNMQYTFSRGKATLSSLNRALAAYPDRKNLPDIEFVFSTDDFSTGQSPVWTYSKHPDEEGVWLMPDFGYWSWPEVKVGSYKEIRERIVDVDEGDGTKYYRGLRFQDKKKQLAWRGSVGTNADVRGRLIEASRGKSWASIYEINWGDPAHVKANLLPMEEYCRYMFLAHTEGRSFSGRGKYFLNCRSVLVSHKLEWLEAHHGAFISSGPDANFVEVERDFSDLDKKMAFLIDNPETAERIAENSVRTFRDRYLTPAAESCYWRHLIRKYAASCDFEPVLYKTTRTGKRVDRGVHFESWILESH</sequence>
<keyword evidence="3" id="KW-1185">Reference proteome</keyword>
<proteinExistence type="predicted"/>
<protein>
    <recommendedName>
        <fullName evidence="1">Glycosyl transferase CAP10 domain-containing protein</fullName>
    </recommendedName>
</protein>
<evidence type="ECO:0000313" key="3">
    <source>
        <dbReference type="Proteomes" id="UP000184073"/>
    </source>
</evidence>
<dbReference type="InterPro" id="IPR006598">
    <property type="entry name" value="CAP10"/>
</dbReference>
<dbReference type="Proteomes" id="UP000184073">
    <property type="component" value="Unassembled WGS sequence"/>
</dbReference>
<name>A0A1L9PSA2_ASPVE</name>
<dbReference type="AlphaFoldDB" id="A0A1L9PSA2"/>